<evidence type="ECO:0000256" key="1">
    <source>
        <dbReference type="SAM" id="Phobius"/>
    </source>
</evidence>
<evidence type="ECO:0000313" key="2">
    <source>
        <dbReference type="WBParaSite" id="MCU_009733-RA"/>
    </source>
</evidence>
<accession>A0A5K3FMV6</accession>
<sequence>MTAAIRAITGGSTRQLDHLSTIQLVVFAAVVLTFVAVVSLHRRCMHTPLPTSAVKSSSHPAPSFLSQLPLPALAPYCPSPDSS</sequence>
<protein>
    <submittedName>
        <fullName evidence="2">Uncharacterized protein</fullName>
    </submittedName>
</protein>
<keyword evidence="1" id="KW-1133">Transmembrane helix</keyword>
<organism evidence="2">
    <name type="scientific">Mesocestoides corti</name>
    <name type="common">Flatworm</name>
    <dbReference type="NCBI Taxonomy" id="53468"/>
    <lineage>
        <taxon>Eukaryota</taxon>
        <taxon>Metazoa</taxon>
        <taxon>Spiralia</taxon>
        <taxon>Lophotrochozoa</taxon>
        <taxon>Platyhelminthes</taxon>
        <taxon>Cestoda</taxon>
        <taxon>Eucestoda</taxon>
        <taxon>Cyclophyllidea</taxon>
        <taxon>Mesocestoididae</taxon>
        <taxon>Mesocestoides</taxon>
    </lineage>
</organism>
<keyword evidence="1" id="KW-0812">Transmembrane</keyword>
<dbReference type="WBParaSite" id="MCU_009733-RA">
    <property type="protein sequence ID" value="MCU_009733-RA"/>
    <property type="gene ID" value="MCU_009733"/>
</dbReference>
<proteinExistence type="predicted"/>
<dbReference type="AlphaFoldDB" id="A0A5K3FMV6"/>
<keyword evidence="1" id="KW-0472">Membrane</keyword>
<name>A0A5K3FMV6_MESCO</name>
<reference evidence="2" key="1">
    <citation type="submission" date="2019-11" db="UniProtKB">
        <authorList>
            <consortium name="WormBaseParasite"/>
        </authorList>
    </citation>
    <scope>IDENTIFICATION</scope>
</reference>
<feature type="transmembrane region" description="Helical" evidence="1">
    <location>
        <begin position="20"/>
        <end position="40"/>
    </location>
</feature>